<evidence type="ECO:0000313" key="3">
    <source>
        <dbReference type="Proteomes" id="UP000184001"/>
    </source>
</evidence>
<protein>
    <submittedName>
        <fullName evidence="2">2-polyprenyl-6-methoxyphenol hydroxylase</fullName>
    </submittedName>
</protein>
<feature type="domain" description="FAD-binding" evidence="1">
    <location>
        <begin position="26"/>
        <end position="358"/>
    </location>
</feature>
<dbReference type="GO" id="GO:0071949">
    <property type="term" value="F:FAD binding"/>
    <property type="evidence" value="ECO:0007669"/>
    <property type="project" value="InterPro"/>
</dbReference>
<evidence type="ECO:0000313" key="2">
    <source>
        <dbReference type="EMBL" id="SHJ67759.1"/>
    </source>
</evidence>
<evidence type="ECO:0000259" key="1">
    <source>
        <dbReference type="Pfam" id="PF01494"/>
    </source>
</evidence>
<sequence>MSAQSSVCRLTVGGSMESVLAQARLRILIVGCGMAGGTLAALLHQHGEKPVVVERGGKNGASGYALGLYPVGERVLHGLGMHRRFQQISRGMERYVVHNSAGKVLKEFPLTNFIDKYGEIRGVDRGMLLTLLRSHIPQENIFYNTTVERIQNNPHGAVVTFSDGSAQAFDLVVGADGIYSEIREMILSQREYAYRSTGWGGWGVWRSLEDFDAVTYRELWADGWFMGIYPVYNKLAVFMGGNKKKLSKFTAAEFAASLREKVATGILHSALQSLEGLESAFFWNIEDCRATRWFSKRVVLLGDAATAFLPIAGIGASMAMDSASVLSDELSRTDIDYMPVALEKYVKRQKKRVETVQDNSRFLAKIMFRNSLFTSVTRNSLVKMYSLQGLLKDIIKIMH</sequence>
<name>A0A8G2F908_9BACT</name>
<dbReference type="InterPro" id="IPR002938">
    <property type="entry name" value="FAD-bd"/>
</dbReference>
<comment type="caution">
    <text evidence="2">The sequence shown here is derived from an EMBL/GenBank/DDBJ whole genome shotgun (WGS) entry which is preliminary data.</text>
</comment>
<dbReference type="PRINTS" id="PR00420">
    <property type="entry name" value="RNGMNOXGNASE"/>
</dbReference>
<dbReference type="Gene3D" id="3.50.50.60">
    <property type="entry name" value="FAD/NAD(P)-binding domain"/>
    <property type="match status" value="1"/>
</dbReference>
<organism evidence="2 3">
    <name type="scientific">Halodesulfovibrio aestuarii</name>
    <dbReference type="NCBI Taxonomy" id="126333"/>
    <lineage>
        <taxon>Bacteria</taxon>
        <taxon>Pseudomonadati</taxon>
        <taxon>Thermodesulfobacteriota</taxon>
        <taxon>Desulfovibrionia</taxon>
        <taxon>Desulfovibrionales</taxon>
        <taxon>Desulfovibrionaceae</taxon>
        <taxon>Halodesulfovibrio</taxon>
    </lineage>
</organism>
<dbReference type="SUPFAM" id="SSF51905">
    <property type="entry name" value="FAD/NAD(P)-binding domain"/>
    <property type="match status" value="1"/>
</dbReference>
<accession>A0A8G2F908</accession>
<dbReference type="InterPro" id="IPR036188">
    <property type="entry name" value="FAD/NAD-bd_sf"/>
</dbReference>
<dbReference type="PANTHER" id="PTHR46865:SF8">
    <property type="entry name" value="POSSIBLE OXIDOREDUCTASE"/>
    <property type="match status" value="1"/>
</dbReference>
<dbReference type="PANTHER" id="PTHR46865">
    <property type="entry name" value="OXIDOREDUCTASE-RELATED"/>
    <property type="match status" value="1"/>
</dbReference>
<dbReference type="RefSeq" id="WP_019999305.1">
    <property type="nucleotide sequence ID" value="NZ_CP192219.1"/>
</dbReference>
<dbReference type="InterPro" id="IPR051704">
    <property type="entry name" value="FAD_aromatic-hydroxylase"/>
</dbReference>
<gene>
    <name evidence="2" type="ORF">SAMN05660830_02990</name>
</gene>
<dbReference type="Proteomes" id="UP000184001">
    <property type="component" value="Unassembled WGS sequence"/>
</dbReference>
<dbReference type="AlphaFoldDB" id="A0A8G2F908"/>
<dbReference type="Pfam" id="PF01494">
    <property type="entry name" value="FAD_binding_3"/>
    <property type="match status" value="1"/>
</dbReference>
<dbReference type="EMBL" id="FQZR01000009">
    <property type="protein sequence ID" value="SHJ67759.1"/>
    <property type="molecule type" value="Genomic_DNA"/>
</dbReference>
<proteinExistence type="predicted"/>
<reference evidence="2 3" key="1">
    <citation type="submission" date="2016-11" db="EMBL/GenBank/DDBJ databases">
        <authorList>
            <person name="Varghese N."/>
            <person name="Submissions S."/>
        </authorList>
    </citation>
    <scope>NUCLEOTIDE SEQUENCE [LARGE SCALE GENOMIC DNA]</scope>
    <source>
        <strain evidence="2 3">DSM 17919</strain>
    </source>
</reference>